<evidence type="ECO:0000256" key="1">
    <source>
        <dbReference type="SAM" id="MobiDB-lite"/>
    </source>
</evidence>
<name>A0A0B6YKD2_9EUPU</name>
<dbReference type="EMBL" id="HACG01009787">
    <property type="protein sequence ID" value="CEK56652.1"/>
    <property type="molecule type" value="Transcribed_RNA"/>
</dbReference>
<feature type="compositionally biased region" description="Polar residues" evidence="1">
    <location>
        <begin position="1"/>
        <end position="21"/>
    </location>
</feature>
<reference evidence="2" key="1">
    <citation type="submission" date="2014-12" db="EMBL/GenBank/DDBJ databases">
        <title>Insight into the proteome of Arion vulgaris.</title>
        <authorList>
            <person name="Aradska J."/>
            <person name="Bulat T."/>
            <person name="Smidak R."/>
            <person name="Sarate P."/>
            <person name="Gangsoo J."/>
            <person name="Sialana F."/>
            <person name="Bilban M."/>
            <person name="Lubec G."/>
        </authorList>
    </citation>
    <scope>NUCLEOTIDE SEQUENCE</scope>
    <source>
        <tissue evidence="2">Skin</tissue>
    </source>
</reference>
<evidence type="ECO:0000313" key="2">
    <source>
        <dbReference type="EMBL" id="CEK56652.1"/>
    </source>
</evidence>
<organism evidence="2">
    <name type="scientific">Arion vulgaris</name>
    <dbReference type="NCBI Taxonomy" id="1028688"/>
    <lineage>
        <taxon>Eukaryota</taxon>
        <taxon>Metazoa</taxon>
        <taxon>Spiralia</taxon>
        <taxon>Lophotrochozoa</taxon>
        <taxon>Mollusca</taxon>
        <taxon>Gastropoda</taxon>
        <taxon>Heterobranchia</taxon>
        <taxon>Euthyneura</taxon>
        <taxon>Panpulmonata</taxon>
        <taxon>Eupulmonata</taxon>
        <taxon>Stylommatophora</taxon>
        <taxon>Helicina</taxon>
        <taxon>Arionoidea</taxon>
        <taxon>Arionidae</taxon>
        <taxon>Arion</taxon>
    </lineage>
</organism>
<feature type="region of interest" description="Disordered" evidence="1">
    <location>
        <begin position="1"/>
        <end position="22"/>
    </location>
</feature>
<sequence>QSPQTTPFVTPFTSPRSSPNMSRKLFIPTEHQLNLARIACQQDANNNSNEREYNRPPSLDILPIINITPPAGLDGSGEVNVQDRQKYSKPFINHVRASSVPTDRFENRSNEHEVFQFSSLASGNISPIGDERTLLSTKGNIF</sequence>
<gene>
    <name evidence="2" type="primary">ORF28184</name>
</gene>
<protein>
    <submittedName>
        <fullName evidence="2">Uncharacterized protein</fullName>
    </submittedName>
</protein>
<dbReference type="AlphaFoldDB" id="A0A0B6YKD2"/>
<feature type="non-terminal residue" evidence="2">
    <location>
        <position position="142"/>
    </location>
</feature>
<accession>A0A0B6YKD2</accession>
<feature type="non-terminal residue" evidence="2">
    <location>
        <position position="1"/>
    </location>
</feature>
<proteinExistence type="predicted"/>